<evidence type="ECO:0000313" key="3">
    <source>
        <dbReference type="Proteomes" id="UP001642409"/>
    </source>
</evidence>
<dbReference type="AlphaFoldDB" id="A0AA86NFR7"/>
<evidence type="ECO:0000313" key="2">
    <source>
        <dbReference type="EMBL" id="CAL6061601.1"/>
    </source>
</evidence>
<name>A0AA86NFR7_9EUKA</name>
<reference evidence="1" key="1">
    <citation type="submission" date="2023-06" db="EMBL/GenBank/DDBJ databases">
        <authorList>
            <person name="Kurt Z."/>
        </authorList>
    </citation>
    <scope>NUCLEOTIDE SEQUENCE</scope>
</reference>
<sequence>MTTIITTRFQLKEPISAYQTEPTTCKTSQIQNFKAFTKILSNIINQPIQRNNLSCKPKEITSKKKLRSENQFLKSKLVNQVKLVRQRLSEGYWVFTEWTQMTG</sequence>
<gene>
    <name evidence="2" type="ORF">HINF_LOCUS49788</name>
    <name evidence="1" type="ORF">HINF_LOCUS5871</name>
</gene>
<organism evidence="1">
    <name type="scientific">Hexamita inflata</name>
    <dbReference type="NCBI Taxonomy" id="28002"/>
    <lineage>
        <taxon>Eukaryota</taxon>
        <taxon>Metamonada</taxon>
        <taxon>Diplomonadida</taxon>
        <taxon>Hexamitidae</taxon>
        <taxon>Hexamitinae</taxon>
        <taxon>Hexamita</taxon>
    </lineage>
</organism>
<reference evidence="2 3" key="2">
    <citation type="submission" date="2024-07" db="EMBL/GenBank/DDBJ databases">
        <authorList>
            <person name="Akdeniz Z."/>
        </authorList>
    </citation>
    <scope>NUCLEOTIDE SEQUENCE [LARGE SCALE GENOMIC DNA]</scope>
</reference>
<accession>A0AA86NFR7</accession>
<keyword evidence="3" id="KW-1185">Reference proteome</keyword>
<dbReference type="EMBL" id="CATOUU010000153">
    <property type="protein sequence ID" value="CAI9918226.1"/>
    <property type="molecule type" value="Genomic_DNA"/>
</dbReference>
<evidence type="ECO:0000313" key="1">
    <source>
        <dbReference type="EMBL" id="CAI9918226.1"/>
    </source>
</evidence>
<dbReference type="Proteomes" id="UP001642409">
    <property type="component" value="Unassembled WGS sequence"/>
</dbReference>
<comment type="caution">
    <text evidence="1">The sequence shown here is derived from an EMBL/GenBank/DDBJ whole genome shotgun (WGS) entry which is preliminary data.</text>
</comment>
<proteinExistence type="predicted"/>
<protein>
    <submittedName>
        <fullName evidence="2">Hypothetical_protein</fullName>
    </submittedName>
</protein>
<dbReference type="EMBL" id="CAXDID020000235">
    <property type="protein sequence ID" value="CAL6061601.1"/>
    <property type="molecule type" value="Genomic_DNA"/>
</dbReference>